<accession>A0AAJ0HLE1</accession>
<dbReference type="InterPro" id="IPR049942">
    <property type="entry name" value="DML1/Misato"/>
</dbReference>
<dbReference type="InterPro" id="IPR029209">
    <property type="entry name" value="DML1/Misato_tubulin"/>
</dbReference>
<dbReference type="GO" id="GO:0007005">
    <property type="term" value="P:mitochondrion organization"/>
    <property type="evidence" value="ECO:0007669"/>
    <property type="project" value="InterPro"/>
</dbReference>
<comment type="subcellular location">
    <subcellularLocation>
        <location evidence="2">Mitochondrion</location>
    </subcellularLocation>
</comment>
<comment type="function">
    <text evidence="1">Involved in the partitioning of the mitochondrial organelle and mitochondrial DNA (mtDNA) inheritance.</text>
</comment>
<feature type="region of interest" description="Disordered" evidence="5">
    <location>
        <begin position="512"/>
        <end position="531"/>
    </location>
</feature>
<evidence type="ECO:0000259" key="7">
    <source>
        <dbReference type="Pfam" id="PF14881"/>
    </source>
</evidence>
<dbReference type="Pfam" id="PF14881">
    <property type="entry name" value="Tubulin_3"/>
    <property type="match status" value="1"/>
</dbReference>
<feature type="domain" description="DML1/Misato tubulin" evidence="7">
    <location>
        <begin position="122"/>
        <end position="305"/>
    </location>
</feature>
<reference evidence="8" key="1">
    <citation type="journal article" date="2023" name="Mol. Phylogenet. Evol.">
        <title>Genome-scale phylogeny and comparative genomics of the fungal order Sordariales.</title>
        <authorList>
            <person name="Hensen N."/>
            <person name="Bonometti L."/>
            <person name="Westerberg I."/>
            <person name="Brannstrom I.O."/>
            <person name="Guillou S."/>
            <person name="Cros-Aarteil S."/>
            <person name="Calhoun S."/>
            <person name="Haridas S."/>
            <person name="Kuo A."/>
            <person name="Mondo S."/>
            <person name="Pangilinan J."/>
            <person name="Riley R."/>
            <person name="LaButti K."/>
            <person name="Andreopoulos B."/>
            <person name="Lipzen A."/>
            <person name="Chen C."/>
            <person name="Yan M."/>
            <person name="Daum C."/>
            <person name="Ng V."/>
            <person name="Clum A."/>
            <person name="Steindorff A."/>
            <person name="Ohm R.A."/>
            <person name="Martin F."/>
            <person name="Silar P."/>
            <person name="Natvig D.O."/>
            <person name="Lalanne C."/>
            <person name="Gautier V."/>
            <person name="Ament-Velasquez S.L."/>
            <person name="Kruys A."/>
            <person name="Hutchinson M.I."/>
            <person name="Powell A.J."/>
            <person name="Barry K."/>
            <person name="Miller A.N."/>
            <person name="Grigoriev I.V."/>
            <person name="Debuchy R."/>
            <person name="Gladieux P."/>
            <person name="Hiltunen Thoren M."/>
            <person name="Johannesson H."/>
        </authorList>
    </citation>
    <scope>NUCLEOTIDE SEQUENCE</scope>
    <source>
        <strain evidence="8">CBS 955.72</strain>
    </source>
</reference>
<feature type="domain" description="Misato Segment II tubulin-like" evidence="6">
    <location>
        <begin position="2"/>
        <end position="116"/>
    </location>
</feature>
<reference evidence="8" key="2">
    <citation type="submission" date="2023-06" db="EMBL/GenBank/DDBJ databases">
        <authorList>
            <consortium name="Lawrence Berkeley National Laboratory"/>
            <person name="Haridas S."/>
            <person name="Hensen N."/>
            <person name="Bonometti L."/>
            <person name="Westerberg I."/>
            <person name="Brannstrom I.O."/>
            <person name="Guillou S."/>
            <person name="Cros-Aarteil S."/>
            <person name="Calhoun S."/>
            <person name="Kuo A."/>
            <person name="Mondo S."/>
            <person name="Pangilinan J."/>
            <person name="Riley R."/>
            <person name="Labutti K."/>
            <person name="Andreopoulos B."/>
            <person name="Lipzen A."/>
            <person name="Chen C."/>
            <person name="Yanf M."/>
            <person name="Daum C."/>
            <person name="Ng V."/>
            <person name="Clum A."/>
            <person name="Steindorff A."/>
            <person name="Ohm R."/>
            <person name="Martin F."/>
            <person name="Silar P."/>
            <person name="Natvig D."/>
            <person name="Lalanne C."/>
            <person name="Gautier V."/>
            <person name="Ament-Velasquez S.L."/>
            <person name="Kruys A."/>
            <person name="Hutchinson M.I."/>
            <person name="Powell A.J."/>
            <person name="Barry K."/>
            <person name="Miller A.N."/>
            <person name="Grigoriev I.V."/>
            <person name="Debuchy R."/>
            <person name="Gladieux P."/>
            <person name="Thoren M.H."/>
            <person name="Johannesson H."/>
        </authorList>
    </citation>
    <scope>NUCLEOTIDE SEQUENCE</scope>
    <source>
        <strain evidence="8">CBS 955.72</strain>
    </source>
</reference>
<evidence type="ECO:0000313" key="9">
    <source>
        <dbReference type="Proteomes" id="UP001275084"/>
    </source>
</evidence>
<evidence type="ECO:0000313" key="8">
    <source>
        <dbReference type="EMBL" id="KAK3356990.1"/>
    </source>
</evidence>
<evidence type="ECO:0000256" key="2">
    <source>
        <dbReference type="ARBA" id="ARBA00004173"/>
    </source>
</evidence>
<dbReference type="InterPro" id="IPR036525">
    <property type="entry name" value="Tubulin/FtsZ_GTPase_sf"/>
</dbReference>
<evidence type="ECO:0000256" key="4">
    <source>
        <dbReference type="ARBA" id="ARBA00023128"/>
    </source>
</evidence>
<comment type="similarity">
    <text evidence="3">Belongs to the misato family.</text>
</comment>
<dbReference type="Pfam" id="PF10644">
    <property type="entry name" value="Misat_Tub_SegII"/>
    <property type="match status" value="1"/>
</dbReference>
<feature type="region of interest" description="Disordered" evidence="5">
    <location>
        <begin position="374"/>
        <end position="394"/>
    </location>
</feature>
<dbReference type="Gene3D" id="3.40.50.1440">
    <property type="entry name" value="Tubulin/FtsZ, GTPase domain"/>
    <property type="match status" value="1"/>
</dbReference>
<organism evidence="8 9">
    <name type="scientific">Lasiosphaeria hispida</name>
    <dbReference type="NCBI Taxonomy" id="260671"/>
    <lineage>
        <taxon>Eukaryota</taxon>
        <taxon>Fungi</taxon>
        <taxon>Dikarya</taxon>
        <taxon>Ascomycota</taxon>
        <taxon>Pezizomycotina</taxon>
        <taxon>Sordariomycetes</taxon>
        <taxon>Sordariomycetidae</taxon>
        <taxon>Sordariales</taxon>
        <taxon>Lasiosphaeriaceae</taxon>
        <taxon>Lasiosphaeria</taxon>
    </lineage>
</organism>
<evidence type="ECO:0000256" key="1">
    <source>
        <dbReference type="ARBA" id="ARBA00003757"/>
    </source>
</evidence>
<dbReference type="SUPFAM" id="SSF52490">
    <property type="entry name" value="Tubulin nucleotide-binding domain-like"/>
    <property type="match status" value="1"/>
</dbReference>
<sequence>MHEIITLQLGQQSNYLATHFWNTQESYFTYSENEESLVDHDVHWRPGVGADGTETFMPRTVIYDLKGGFGSLRKINALYADQDEGEGIASQALWNGPTVLQKDPPIAPSAYQQSLEVDDTPAPLTTSSVRYWSDFSRVYYHPRSAVQLSEFELGSQLMPFERYDSGEELFAALDREHDVVDRDLRPFVEEADQMQGIQVLTGMDDAWGGFAAKYLERLRDEYGKTAIWVWGMQGGVRGLTRDKRMLRLANKARAITEMYKQASVVIPLALPASLPRSIVLDRTSYWHTSALLASAIESITLPSRLKDPANRDTLSNMADTLNTMGKQNVAGLQMSVADPDEAASPPTPSTDPRAPGGGWQITEDHLSEGLSLDLHFTPSDELNPHRRTATTPKPPRVFSQLIASRGFPPQQAADPDAEADQDLRNHRRRRRPAHEPVTRTYSTALAFPLLDSFPPIFRRASDPGTPLATAVNIISSLSADTAVSDQLKTLRTTVARSIGVEDREALGNELAEMAEEYHEGWSSGTDDGEDD</sequence>
<dbReference type="GO" id="GO:0005739">
    <property type="term" value="C:mitochondrion"/>
    <property type="evidence" value="ECO:0007669"/>
    <property type="project" value="UniProtKB-SubCell"/>
</dbReference>
<dbReference type="CDD" id="cd06060">
    <property type="entry name" value="misato"/>
    <property type="match status" value="1"/>
</dbReference>
<feature type="region of interest" description="Disordered" evidence="5">
    <location>
        <begin position="338"/>
        <end position="362"/>
    </location>
</feature>
<evidence type="ECO:0000259" key="6">
    <source>
        <dbReference type="Pfam" id="PF10644"/>
    </source>
</evidence>
<evidence type="ECO:0000256" key="5">
    <source>
        <dbReference type="SAM" id="MobiDB-lite"/>
    </source>
</evidence>
<name>A0AAJ0HLE1_9PEZI</name>
<comment type="caution">
    <text evidence="8">The sequence shown here is derived from an EMBL/GenBank/DDBJ whole genome shotgun (WGS) entry which is preliminary data.</text>
</comment>
<evidence type="ECO:0000256" key="3">
    <source>
        <dbReference type="ARBA" id="ARBA00008507"/>
    </source>
</evidence>
<protein>
    <submittedName>
        <fullName evidence="8">Tubulin domain-containing protein</fullName>
    </submittedName>
</protein>
<dbReference type="EMBL" id="JAUIQD010000003">
    <property type="protein sequence ID" value="KAK3356990.1"/>
    <property type="molecule type" value="Genomic_DNA"/>
</dbReference>
<gene>
    <name evidence="8" type="ORF">B0T25DRAFT_537986</name>
</gene>
<dbReference type="PANTHER" id="PTHR13391:SF0">
    <property type="entry name" value="PROTEIN MISATO HOMOLOG 1"/>
    <property type="match status" value="1"/>
</dbReference>
<dbReference type="PANTHER" id="PTHR13391">
    <property type="entry name" value="MITOCHONDRIAL DISTRIBUTION REGULATOR MISATO"/>
    <property type="match status" value="1"/>
</dbReference>
<keyword evidence="9" id="KW-1185">Reference proteome</keyword>
<dbReference type="InterPro" id="IPR019605">
    <property type="entry name" value="Misato_II_tubulin-like"/>
</dbReference>
<dbReference type="AlphaFoldDB" id="A0AAJ0HLE1"/>
<proteinExistence type="inferred from homology"/>
<feature type="region of interest" description="Disordered" evidence="5">
    <location>
        <begin position="407"/>
        <end position="439"/>
    </location>
</feature>
<dbReference type="Proteomes" id="UP001275084">
    <property type="component" value="Unassembled WGS sequence"/>
</dbReference>
<keyword evidence="4" id="KW-0496">Mitochondrion</keyword>